<evidence type="ECO:0000313" key="2">
    <source>
        <dbReference type="EMBL" id="GCE39388.1"/>
    </source>
</evidence>
<evidence type="ECO:0000313" key="3">
    <source>
        <dbReference type="Proteomes" id="UP000287519"/>
    </source>
</evidence>
<accession>A0A402C747</accession>
<dbReference type="Proteomes" id="UP000287519">
    <property type="component" value="Unassembled WGS sequence"/>
</dbReference>
<comment type="caution">
    <text evidence="2">The sequence shown here is derived from an EMBL/GenBank/DDBJ whole genome shotgun (WGS) entry which is preliminary data.</text>
</comment>
<sequence length="62" mass="6647">MLVEPNSLCHSNSPLRRDDRRGTAAELLAGAGRGDPVPWGSSPRRLSVMHLTVGPRPVVCLS</sequence>
<keyword evidence="3" id="KW-1185">Reference proteome</keyword>
<dbReference type="EMBL" id="BHYM01000027">
    <property type="protein sequence ID" value="GCE39388.1"/>
    <property type="molecule type" value="Genomic_DNA"/>
</dbReference>
<organism evidence="2 3">
    <name type="scientific">Rhodococcus wratislaviensis</name>
    <name type="common">Tsukamurella wratislaviensis</name>
    <dbReference type="NCBI Taxonomy" id="44752"/>
    <lineage>
        <taxon>Bacteria</taxon>
        <taxon>Bacillati</taxon>
        <taxon>Actinomycetota</taxon>
        <taxon>Actinomycetes</taxon>
        <taxon>Mycobacteriales</taxon>
        <taxon>Nocardiaceae</taxon>
        <taxon>Rhodococcus</taxon>
    </lineage>
</organism>
<reference evidence="2 3" key="1">
    <citation type="submission" date="2018-11" db="EMBL/GenBank/DDBJ databases">
        <title>Microbial catabolism of amino acid.</title>
        <authorList>
            <person name="Hibi M."/>
            <person name="Ogawa J."/>
        </authorList>
    </citation>
    <scope>NUCLEOTIDE SEQUENCE [LARGE SCALE GENOMIC DNA]</scope>
    <source>
        <strain evidence="2 3">C31-06</strain>
    </source>
</reference>
<name>A0A402C747_RHOWR</name>
<gene>
    <name evidence="2" type="ORF">Rhow_002912</name>
</gene>
<proteinExistence type="predicted"/>
<feature type="region of interest" description="Disordered" evidence="1">
    <location>
        <begin position="1"/>
        <end position="23"/>
    </location>
</feature>
<evidence type="ECO:0000256" key="1">
    <source>
        <dbReference type="SAM" id="MobiDB-lite"/>
    </source>
</evidence>
<protein>
    <submittedName>
        <fullName evidence="2">Uncharacterized protein</fullName>
    </submittedName>
</protein>
<dbReference type="AlphaFoldDB" id="A0A402C747"/>